<dbReference type="Pfam" id="PF00646">
    <property type="entry name" value="F-box"/>
    <property type="match status" value="1"/>
</dbReference>
<reference evidence="3" key="2">
    <citation type="journal article" date="2017" name="J. Anim. Genet.">
        <title>Multiple reference genome sequences of hot pepper reveal the massive evolution of plant disease resistance genes by retroduplication.</title>
        <authorList>
            <person name="Kim S."/>
            <person name="Park J."/>
            <person name="Yeom S.-I."/>
            <person name="Kim Y.-M."/>
            <person name="Seo E."/>
            <person name="Kim K.-T."/>
            <person name="Kim M.-S."/>
            <person name="Lee J.M."/>
            <person name="Cheong K."/>
            <person name="Shin H.-S."/>
            <person name="Kim S.-B."/>
            <person name="Han K."/>
            <person name="Lee J."/>
            <person name="Park M."/>
            <person name="Lee H.-A."/>
            <person name="Lee H.-Y."/>
            <person name="Lee Y."/>
            <person name="Oh S."/>
            <person name="Lee J.H."/>
            <person name="Choi E."/>
            <person name="Choi E."/>
            <person name="Lee S.E."/>
            <person name="Jeon J."/>
            <person name="Kim H."/>
            <person name="Choi G."/>
            <person name="Song H."/>
            <person name="Lee J."/>
            <person name="Lee S.-C."/>
            <person name="Kwon J.-K."/>
            <person name="Lee H.-Y."/>
            <person name="Koo N."/>
            <person name="Hong Y."/>
            <person name="Kim R.W."/>
            <person name="Kang W.-H."/>
            <person name="Huh J.H."/>
            <person name="Kang B.-C."/>
            <person name="Yang T.-J."/>
            <person name="Lee Y.-H."/>
            <person name="Bennetzen J.L."/>
            <person name="Choi D."/>
        </authorList>
    </citation>
    <scope>NUCLEOTIDE SEQUENCE [LARGE SCALE GENOMIC DNA]</scope>
    <source>
        <strain evidence="3">cv. PBC81</strain>
    </source>
</reference>
<dbReference type="Pfam" id="PF07734">
    <property type="entry name" value="FBA_1"/>
    <property type="match status" value="1"/>
</dbReference>
<evidence type="ECO:0000313" key="2">
    <source>
        <dbReference type="EMBL" id="PHT36686.1"/>
    </source>
</evidence>
<comment type="caution">
    <text evidence="2">The sequence shown here is derived from an EMBL/GenBank/DDBJ whole genome shotgun (WGS) entry which is preliminary data.</text>
</comment>
<dbReference type="InterPro" id="IPR006527">
    <property type="entry name" value="F-box-assoc_dom_typ1"/>
</dbReference>
<protein>
    <recommendedName>
        <fullName evidence="1">F-box domain-containing protein</fullName>
    </recommendedName>
</protein>
<organism evidence="2 3">
    <name type="scientific">Capsicum baccatum</name>
    <name type="common">Peruvian pepper</name>
    <dbReference type="NCBI Taxonomy" id="33114"/>
    <lineage>
        <taxon>Eukaryota</taxon>
        <taxon>Viridiplantae</taxon>
        <taxon>Streptophyta</taxon>
        <taxon>Embryophyta</taxon>
        <taxon>Tracheophyta</taxon>
        <taxon>Spermatophyta</taxon>
        <taxon>Magnoliopsida</taxon>
        <taxon>eudicotyledons</taxon>
        <taxon>Gunneridae</taxon>
        <taxon>Pentapetalae</taxon>
        <taxon>asterids</taxon>
        <taxon>lamiids</taxon>
        <taxon>Solanales</taxon>
        <taxon>Solanaceae</taxon>
        <taxon>Solanoideae</taxon>
        <taxon>Capsiceae</taxon>
        <taxon>Capsicum</taxon>
    </lineage>
</organism>
<accession>A0A2G2VUN9</accession>
<dbReference type="NCBIfam" id="TIGR01640">
    <property type="entry name" value="F_box_assoc_1"/>
    <property type="match status" value="1"/>
</dbReference>
<gene>
    <name evidence="2" type="ORF">CQW23_24386</name>
</gene>
<feature type="domain" description="F-box" evidence="1">
    <location>
        <begin position="66"/>
        <end position="106"/>
    </location>
</feature>
<dbReference type="InterPro" id="IPR036047">
    <property type="entry name" value="F-box-like_dom_sf"/>
</dbReference>
<dbReference type="OrthoDB" id="1141067at2759"/>
<dbReference type="PANTHER" id="PTHR31111">
    <property type="entry name" value="BNAA05G37150D PROTEIN-RELATED"/>
    <property type="match status" value="1"/>
</dbReference>
<dbReference type="AlphaFoldDB" id="A0A2G2VUN9"/>
<proteinExistence type="predicted"/>
<dbReference type="SMART" id="SM00256">
    <property type="entry name" value="FBOX"/>
    <property type="match status" value="1"/>
</dbReference>
<dbReference type="STRING" id="33114.A0A2G2VUN9"/>
<dbReference type="Gene3D" id="1.20.1280.50">
    <property type="match status" value="1"/>
</dbReference>
<dbReference type="InterPro" id="IPR017451">
    <property type="entry name" value="F-box-assoc_interact_dom"/>
</dbReference>
<name>A0A2G2VUN9_CAPBA</name>
<evidence type="ECO:0000313" key="3">
    <source>
        <dbReference type="Proteomes" id="UP000224567"/>
    </source>
</evidence>
<keyword evidence="3" id="KW-1185">Reference proteome</keyword>
<dbReference type="SUPFAM" id="SSF81383">
    <property type="entry name" value="F-box domain"/>
    <property type="match status" value="1"/>
</dbReference>
<reference evidence="2 3" key="1">
    <citation type="journal article" date="2017" name="Genome Biol.">
        <title>New reference genome sequences of hot pepper reveal the massive evolution of plant disease-resistance genes by retroduplication.</title>
        <authorList>
            <person name="Kim S."/>
            <person name="Park J."/>
            <person name="Yeom S.I."/>
            <person name="Kim Y.M."/>
            <person name="Seo E."/>
            <person name="Kim K.T."/>
            <person name="Kim M.S."/>
            <person name="Lee J.M."/>
            <person name="Cheong K."/>
            <person name="Shin H.S."/>
            <person name="Kim S.B."/>
            <person name="Han K."/>
            <person name="Lee J."/>
            <person name="Park M."/>
            <person name="Lee H.A."/>
            <person name="Lee H.Y."/>
            <person name="Lee Y."/>
            <person name="Oh S."/>
            <person name="Lee J.H."/>
            <person name="Choi E."/>
            <person name="Choi E."/>
            <person name="Lee S.E."/>
            <person name="Jeon J."/>
            <person name="Kim H."/>
            <person name="Choi G."/>
            <person name="Song H."/>
            <person name="Lee J."/>
            <person name="Lee S.C."/>
            <person name="Kwon J.K."/>
            <person name="Lee H.Y."/>
            <person name="Koo N."/>
            <person name="Hong Y."/>
            <person name="Kim R.W."/>
            <person name="Kang W.H."/>
            <person name="Huh J.H."/>
            <person name="Kang B.C."/>
            <person name="Yang T.J."/>
            <person name="Lee Y.H."/>
            <person name="Bennetzen J.L."/>
            <person name="Choi D."/>
        </authorList>
    </citation>
    <scope>NUCLEOTIDE SEQUENCE [LARGE SCALE GENOMIC DNA]</scope>
    <source>
        <strain evidence="3">cv. PBC81</strain>
    </source>
</reference>
<dbReference type="Proteomes" id="UP000224567">
    <property type="component" value="Unassembled WGS sequence"/>
</dbReference>
<dbReference type="EMBL" id="MLFT02000010">
    <property type="protein sequence ID" value="PHT36686.1"/>
    <property type="molecule type" value="Genomic_DNA"/>
</dbReference>
<dbReference type="PANTHER" id="PTHR31111:SF136">
    <property type="entry name" value="F-BOX ASSOCIATED DOMAIN-CONTAINING PROTEIN"/>
    <property type="match status" value="1"/>
</dbReference>
<evidence type="ECO:0000259" key="1">
    <source>
        <dbReference type="SMART" id="SM00256"/>
    </source>
</evidence>
<sequence>MKNNSIKIQKKQRKSIAKTNLLNQITSNGEQKIKLKKKKSIQKSKGKCIMGHMDVDEATCHFNCPFQDDIIMEILYSLPVRNLFQFKCVSKLWNALISDPYLVNKHLDRAKNDPHSQKLLIYQRSLTDPTTSIYSCPLSSSLQQLLIKTPDISCGTPFTRESILLPQPIFPVQTGYSLGLGYNSTSGDYKILNIRSHSHGSKVPGEILSLKSGSWRTIDNHPRGIENLLHCSGSALALVNDAFHWVCIYGNYFEDSRSFSLVSFSISKEVYADIPLPEQLLRLEGNIGIGISELDGMLCAHSICEHLRKRTFKLWVLKDYDVSESWIALLVIDAWDILRSVPKYRFADGEVLFSSTNLLGKPTHSFWTSRESFGMCDAIRGGFAFTESLISPKSLI</sequence>
<dbReference type="InterPro" id="IPR001810">
    <property type="entry name" value="F-box_dom"/>
</dbReference>